<evidence type="ECO:0000313" key="1">
    <source>
        <dbReference type="EMBL" id="KAJ2793066.1"/>
    </source>
</evidence>
<name>A0ACC1KPK1_9FUNG</name>
<gene>
    <name evidence="1" type="ORF">H4S07_007164</name>
</gene>
<dbReference type="EMBL" id="JANBUP010004855">
    <property type="protein sequence ID" value="KAJ2793066.1"/>
    <property type="molecule type" value="Genomic_DNA"/>
</dbReference>
<evidence type="ECO:0000313" key="2">
    <source>
        <dbReference type="Proteomes" id="UP001140096"/>
    </source>
</evidence>
<dbReference type="Proteomes" id="UP001140096">
    <property type="component" value="Unassembled WGS sequence"/>
</dbReference>
<feature type="non-terminal residue" evidence="1">
    <location>
        <position position="1"/>
    </location>
</feature>
<sequence>PEFIAGSFFGRFTRCFAVARTPDDIEFGFILKDSWQLVSTDLEDADLSDEICVLRNMRDKLATVECKSAELQRMVTGGTVLIDNTRDSTQFMLGAELGDNVRGTAIHGSRRSTPAHRLHRRMVSGPIGVPLHKITNDWDAAATVAGAMSSHTTILCETGILHQDISLGNVLAVRHADGSVRGMLIDFDHSLAFNDKRNQEKPVCVGTKPYMSIANLEGIDVARTSVDDWEAALALLLCWAAHPWCRKELRAKLGSVGSNRSADLRRELFASRKSLEATISVYIDPACKHMLRLIRGLYEALFGHPSCSGTARATL</sequence>
<feature type="non-terminal residue" evidence="1">
    <location>
        <position position="315"/>
    </location>
</feature>
<organism evidence="1 2">
    <name type="scientific">Coemansia furcata</name>
    <dbReference type="NCBI Taxonomy" id="417177"/>
    <lineage>
        <taxon>Eukaryota</taxon>
        <taxon>Fungi</taxon>
        <taxon>Fungi incertae sedis</taxon>
        <taxon>Zoopagomycota</taxon>
        <taxon>Kickxellomycotina</taxon>
        <taxon>Kickxellomycetes</taxon>
        <taxon>Kickxellales</taxon>
        <taxon>Kickxellaceae</taxon>
        <taxon>Coemansia</taxon>
    </lineage>
</organism>
<proteinExistence type="predicted"/>
<protein>
    <submittedName>
        <fullName evidence="1">Uncharacterized protein</fullName>
    </submittedName>
</protein>
<comment type="caution">
    <text evidence="1">The sequence shown here is derived from an EMBL/GenBank/DDBJ whole genome shotgun (WGS) entry which is preliminary data.</text>
</comment>
<accession>A0ACC1KPK1</accession>
<reference evidence="1" key="1">
    <citation type="submission" date="2022-07" db="EMBL/GenBank/DDBJ databases">
        <title>Phylogenomic reconstructions and comparative analyses of Kickxellomycotina fungi.</title>
        <authorList>
            <person name="Reynolds N.K."/>
            <person name="Stajich J.E."/>
            <person name="Barry K."/>
            <person name="Grigoriev I.V."/>
            <person name="Crous P."/>
            <person name="Smith M.E."/>
        </authorList>
    </citation>
    <scope>NUCLEOTIDE SEQUENCE</scope>
    <source>
        <strain evidence="1">CBS 102833</strain>
    </source>
</reference>
<keyword evidence="2" id="KW-1185">Reference proteome</keyword>